<evidence type="ECO:0000256" key="1">
    <source>
        <dbReference type="SAM" id="MobiDB-lite"/>
    </source>
</evidence>
<dbReference type="RefSeq" id="WP_170151190.1">
    <property type="nucleotide sequence ID" value="NZ_RAQK01000002.1"/>
</dbReference>
<dbReference type="Gene3D" id="2.60.40.1880">
    <property type="entry name" value="Invasion associated locus B (IalB) protein"/>
    <property type="match status" value="1"/>
</dbReference>
<evidence type="ECO:0000313" key="3">
    <source>
        <dbReference type="EMBL" id="RKE94644.1"/>
    </source>
</evidence>
<protein>
    <submittedName>
        <fullName evidence="3">Invasion protein IalB</fullName>
    </submittedName>
</protein>
<keyword evidence="2" id="KW-0732">Signal</keyword>
<feature type="region of interest" description="Disordered" evidence="1">
    <location>
        <begin position="171"/>
        <end position="202"/>
    </location>
</feature>
<feature type="compositionally biased region" description="Pro residues" evidence="1">
    <location>
        <begin position="174"/>
        <end position="183"/>
    </location>
</feature>
<evidence type="ECO:0000313" key="4">
    <source>
        <dbReference type="Proteomes" id="UP000284407"/>
    </source>
</evidence>
<reference evidence="3 4" key="1">
    <citation type="submission" date="2018-09" db="EMBL/GenBank/DDBJ databases">
        <title>Genomic Encyclopedia of Archaeal and Bacterial Type Strains, Phase II (KMG-II): from individual species to whole genera.</title>
        <authorList>
            <person name="Goeker M."/>
        </authorList>
    </citation>
    <scope>NUCLEOTIDE SEQUENCE [LARGE SCALE GENOMIC DNA]</scope>
    <source>
        <strain evidence="3 4">DSM 11458</strain>
    </source>
</reference>
<dbReference type="EMBL" id="RAQK01000002">
    <property type="protein sequence ID" value="RKE94644.1"/>
    <property type="molecule type" value="Genomic_DNA"/>
</dbReference>
<gene>
    <name evidence="3" type="ORF">C8N30_3775</name>
</gene>
<comment type="caution">
    <text evidence="3">The sequence shown here is derived from an EMBL/GenBank/DDBJ whole genome shotgun (WGS) entry which is preliminary data.</text>
</comment>
<keyword evidence="4" id="KW-1185">Reference proteome</keyword>
<name>A0A420DK73_9RHOB</name>
<dbReference type="Pfam" id="PF06776">
    <property type="entry name" value="IalB"/>
    <property type="match status" value="1"/>
</dbReference>
<dbReference type="STRING" id="1443111.Z949_679"/>
<dbReference type="AlphaFoldDB" id="A0A420DK73"/>
<organism evidence="3 4">
    <name type="scientific">Sulfitobacter guttiformis</name>
    <dbReference type="NCBI Taxonomy" id="74349"/>
    <lineage>
        <taxon>Bacteria</taxon>
        <taxon>Pseudomonadati</taxon>
        <taxon>Pseudomonadota</taxon>
        <taxon>Alphaproteobacteria</taxon>
        <taxon>Rhodobacterales</taxon>
        <taxon>Roseobacteraceae</taxon>
        <taxon>Sulfitobacter</taxon>
    </lineage>
</organism>
<dbReference type="Proteomes" id="UP000284407">
    <property type="component" value="Unassembled WGS sequence"/>
</dbReference>
<feature type="chain" id="PRO_5019000833" evidence="2">
    <location>
        <begin position="22"/>
        <end position="224"/>
    </location>
</feature>
<evidence type="ECO:0000256" key="2">
    <source>
        <dbReference type="SAM" id="SignalP"/>
    </source>
</evidence>
<feature type="signal peptide" evidence="2">
    <location>
        <begin position="1"/>
        <end position="21"/>
    </location>
</feature>
<accession>A0A420DK73</accession>
<dbReference type="InterPro" id="IPR010642">
    <property type="entry name" value="Invasion_prot_B"/>
</dbReference>
<sequence>MQAKRAIIAGILMGLSALPLAAQDRFRAPESREDVEDWSLECYLNQDGTPQACQAFHRVLMDNATRIALVASFAVPAEGNGVLYQIALPLGIDLTAGVLMTVDGDYSVQVPVTRCTLEGCLLEGRLTAAPYDALLTGTSASFTVRILGQGELVIPMSLAGLATSIQRISAAAKPAPPPAPPSPESATALSPNSIIDEVPDPLVTLPDDGVGLSLAPVTGVRQGD</sequence>
<dbReference type="InterPro" id="IPR038696">
    <property type="entry name" value="IalB_sf"/>
</dbReference>
<proteinExistence type="predicted"/>